<feature type="coiled-coil region" evidence="1">
    <location>
        <begin position="65"/>
        <end position="152"/>
    </location>
</feature>
<keyword evidence="4" id="KW-1185">Reference proteome</keyword>
<feature type="compositionally biased region" description="Basic and acidic residues" evidence="2">
    <location>
        <begin position="9"/>
        <end position="19"/>
    </location>
</feature>
<organism evidence="3 4">
    <name type="scientific">Septoria linicola</name>
    <dbReference type="NCBI Taxonomy" id="215465"/>
    <lineage>
        <taxon>Eukaryota</taxon>
        <taxon>Fungi</taxon>
        <taxon>Dikarya</taxon>
        <taxon>Ascomycota</taxon>
        <taxon>Pezizomycotina</taxon>
        <taxon>Dothideomycetes</taxon>
        <taxon>Dothideomycetidae</taxon>
        <taxon>Mycosphaerellales</taxon>
        <taxon>Mycosphaerellaceae</taxon>
        <taxon>Septoria</taxon>
    </lineage>
</organism>
<feature type="region of interest" description="Disordered" evidence="2">
    <location>
        <begin position="1"/>
        <end position="30"/>
    </location>
</feature>
<evidence type="ECO:0000313" key="4">
    <source>
        <dbReference type="Proteomes" id="UP001056384"/>
    </source>
</evidence>
<proteinExistence type="predicted"/>
<reference evidence="3" key="1">
    <citation type="submission" date="2022-06" db="EMBL/GenBank/DDBJ databases">
        <title>Complete genome sequences of two strains of the flax pathogen Septoria linicola.</title>
        <authorList>
            <person name="Lapalu N."/>
            <person name="Simon A."/>
            <person name="Demenou B."/>
            <person name="Paumier D."/>
            <person name="Guillot M.-P."/>
            <person name="Gout L."/>
            <person name="Valade R."/>
        </authorList>
    </citation>
    <scope>NUCLEOTIDE SEQUENCE</scope>
    <source>
        <strain evidence="3">SE15195</strain>
    </source>
</reference>
<accession>A0A9Q9B593</accession>
<sequence length="263" mass="29720">MPKQMPTHGRRDLFEDRRHNVQKPRPMHARLPLDDVVTELSVKNERQKEQITHLHACRKHDKEELDKAKLKAAVDDKEIRKLRKQLAEQTSAADAHAETQDALISFGTGAVRDQRVRAETAEAKAARLQAVVTELESSVSSLQEQITHYESAITDCADDYTRSCLEAQAQGSVRMVQGYQKDIAKQKDVIGTLRCTVAQRDKGLRELELKDAERSRELEETKRELAASKRRADAIQDIADEQAALIERLNAENTKLISQSPVP</sequence>
<evidence type="ECO:0000313" key="3">
    <source>
        <dbReference type="EMBL" id="USW57733.1"/>
    </source>
</evidence>
<evidence type="ECO:0000256" key="1">
    <source>
        <dbReference type="SAM" id="Coils"/>
    </source>
</evidence>
<feature type="coiled-coil region" evidence="1">
    <location>
        <begin position="204"/>
        <end position="259"/>
    </location>
</feature>
<name>A0A9Q9B593_9PEZI</name>
<dbReference type="Gene3D" id="1.10.287.1490">
    <property type="match status" value="1"/>
</dbReference>
<gene>
    <name evidence="3" type="ORF">Slin15195_G110520</name>
</gene>
<dbReference type="EMBL" id="CP099427">
    <property type="protein sequence ID" value="USW57733.1"/>
    <property type="molecule type" value="Genomic_DNA"/>
</dbReference>
<protein>
    <submittedName>
        <fullName evidence="3">Uncharacterized protein</fullName>
    </submittedName>
</protein>
<dbReference type="AlphaFoldDB" id="A0A9Q9B593"/>
<dbReference type="Proteomes" id="UP001056384">
    <property type="component" value="Chromosome 10"/>
</dbReference>
<keyword evidence="1" id="KW-0175">Coiled coil</keyword>
<evidence type="ECO:0000256" key="2">
    <source>
        <dbReference type="SAM" id="MobiDB-lite"/>
    </source>
</evidence>